<feature type="domain" description="Prenylated flavin chaperone LpdD-like" evidence="1">
    <location>
        <begin position="15"/>
        <end position="126"/>
    </location>
</feature>
<proteinExistence type="predicted"/>
<dbReference type="InterPro" id="IPR048844">
    <property type="entry name" value="LpdD_chaperone-like"/>
</dbReference>
<evidence type="ECO:0000259" key="1">
    <source>
        <dbReference type="Pfam" id="PF21758"/>
    </source>
</evidence>
<organism evidence="2">
    <name type="scientific">Vibrio tasmaniensis</name>
    <dbReference type="NCBI Taxonomy" id="212663"/>
    <lineage>
        <taxon>Bacteria</taxon>
        <taxon>Pseudomonadati</taxon>
        <taxon>Pseudomonadota</taxon>
        <taxon>Gammaproteobacteria</taxon>
        <taxon>Vibrionales</taxon>
        <taxon>Vibrionaceae</taxon>
        <taxon>Vibrio</taxon>
    </lineage>
</organism>
<sequence length="127" mass="13772">MNKQHISYSLSKQRSGIEVNMTVLNVGRDLMVAIYGGDQAHIGATALAQPRASLEDPERVSASTSVMCILGHKEELLAHHAAQTLASSLNRVVCVSCGIHIDNAGKEHLRVIQSLVEELLNEFINSI</sequence>
<accession>A0A0H3ZJJ4</accession>
<name>A0A0H3ZJJ4_9VIBR</name>
<evidence type="ECO:0000313" key="2">
    <source>
        <dbReference type="EMBL" id="AKN36118.1"/>
    </source>
</evidence>
<reference evidence="2" key="1">
    <citation type="journal article" date="2015" name="MBio">
        <title>Eco-Evolutionary Dynamics of Episomes among Ecologically Cohesive Bacterial Populations.</title>
        <authorList>
            <person name="Xue H."/>
            <person name="Cordero O.X."/>
            <person name="Camas F.M."/>
            <person name="Trimble W."/>
            <person name="Meyer F."/>
            <person name="Guglielmini J."/>
            <person name="Rocha E.P."/>
            <person name="Polz M.F."/>
        </authorList>
    </citation>
    <scope>NUCLEOTIDE SEQUENCE</scope>
    <source>
        <strain evidence="2">1F_279</strain>
    </source>
</reference>
<protein>
    <recommendedName>
        <fullName evidence="1">Prenylated flavin chaperone LpdD-like domain-containing protein</fullName>
    </recommendedName>
</protein>
<dbReference type="AlphaFoldDB" id="A0A0H3ZJJ4"/>
<dbReference type="EMBL" id="KP795468">
    <property type="protein sequence ID" value="AKN36118.1"/>
    <property type="molecule type" value="Genomic_DNA"/>
</dbReference>
<dbReference type="Pfam" id="PF21758">
    <property type="entry name" value="PAC_bac"/>
    <property type="match status" value="1"/>
</dbReference>